<dbReference type="InterPro" id="IPR000008">
    <property type="entry name" value="C2_dom"/>
</dbReference>
<dbReference type="eggNOG" id="KOG1012">
    <property type="taxonomic scope" value="Eukaryota"/>
</dbReference>
<proteinExistence type="predicted"/>
<dbReference type="Gene3D" id="2.60.40.150">
    <property type="entry name" value="C2 domain"/>
    <property type="match status" value="1"/>
</dbReference>
<dbReference type="PANTHER" id="PTHR47261">
    <property type="entry name" value="CALCIUM-DEPENDENT LIPID-BINDING (CALB DOMAIN) FAMILY PROTEIN"/>
    <property type="match status" value="1"/>
</dbReference>
<dbReference type="PROSITE" id="PS50004">
    <property type="entry name" value="C2"/>
    <property type="match status" value="1"/>
</dbReference>
<accession>M7YYZ7</accession>
<dbReference type="InterPro" id="IPR035892">
    <property type="entry name" value="C2_domain_sf"/>
</dbReference>
<dbReference type="CDD" id="cd00030">
    <property type="entry name" value="C2"/>
    <property type="match status" value="1"/>
</dbReference>
<dbReference type="EMBL" id="KD288561">
    <property type="protein sequence ID" value="EMS45295.1"/>
    <property type="molecule type" value="Genomic_DNA"/>
</dbReference>
<dbReference type="Pfam" id="PF00168">
    <property type="entry name" value="C2"/>
    <property type="match status" value="1"/>
</dbReference>
<organism evidence="1">
    <name type="scientific">Triticum urartu</name>
    <name type="common">Red wild einkorn</name>
    <name type="synonym">Crithodium urartu</name>
    <dbReference type="NCBI Taxonomy" id="4572"/>
    <lineage>
        <taxon>Eukaryota</taxon>
        <taxon>Viridiplantae</taxon>
        <taxon>Streptophyta</taxon>
        <taxon>Embryophyta</taxon>
        <taxon>Tracheophyta</taxon>
        <taxon>Spermatophyta</taxon>
        <taxon>Magnoliopsida</taxon>
        <taxon>Liliopsida</taxon>
        <taxon>Poales</taxon>
        <taxon>Poaceae</taxon>
        <taxon>BOP clade</taxon>
        <taxon>Pooideae</taxon>
        <taxon>Triticodae</taxon>
        <taxon>Triticeae</taxon>
        <taxon>Triticinae</taxon>
        <taxon>Triticum</taxon>
    </lineage>
</organism>
<sequence>MTSATRFLTKLLTEDLPRLFVRPKKIVLDFEKGRAMGPVAGDVASDIIQNVASGIMQGVASDLVQDVQDGNKDFVGELSVTLVDARKLSFVLFGKTDPYVAMILGDQVIKSKKNSQTTVTGLPEEPIWNQDFHMLVVNPRKQKLCIQVKDTVGFTDITIGTGEVDLSSLKDTVPTDKIVTLYGGWGFFGKRSSGEVLLRLTYKAYVEDEEDETVKTEYATGYISDEDTLDFVQLDGTRRGDFNGNERETFMDLLAALLVSEEFQGIVSSAETKSSRGAEKAEVSQASDVAVPAGIAVATGPVSSNPEDRALVWLAAITSVMLLVSSNIGGSGYFNP</sequence>
<dbReference type="PANTHER" id="PTHR47261:SF2">
    <property type="entry name" value="CALCIUM-DEPENDENT LIPID-BINDING (CALB DOMAIN) FAMILY PROTEIN"/>
    <property type="match status" value="1"/>
</dbReference>
<gene>
    <name evidence="1" type="ORF">TRIUR3_04447</name>
</gene>
<name>M7YYZ7_TRIUA</name>
<dbReference type="AlphaFoldDB" id="M7YYZ7"/>
<evidence type="ECO:0000313" key="1">
    <source>
        <dbReference type="EMBL" id="EMS45295.1"/>
    </source>
</evidence>
<dbReference type="SUPFAM" id="SSF49562">
    <property type="entry name" value="C2 domain (Calcium/lipid-binding domain, CaLB)"/>
    <property type="match status" value="1"/>
</dbReference>
<dbReference type="STRING" id="4572.M7YYZ7"/>
<dbReference type="SMART" id="SM00239">
    <property type="entry name" value="C2"/>
    <property type="match status" value="1"/>
</dbReference>
<protein>
    <submittedName>
        <fullName evidence="1">Uncharacterized protein</fullName>
    </submittedName>
</protein>
<dbReference type="OMA" id="WRPWNAN"/>
<reference evidence="1" key="1">
    <citation type="journal article" date="2013" name="Nature">
        <title>Draft genome of the wheat A-genome progenitor Triticum urartu.</title>
        <authorList>
            <person name="Ling H.Q."/>
            <person name="Zhao S."/>
            <person name="Liu D."/>
            <person name="Wang J."/>
            <person name="Sun H."/>
            <person name="Zhang C."/>
            <person name="Fan H."/>
            <person name="Li D."/>
            <person name="Dong L."/>
            <person name="Tao Y."/>
            <person name="Gao C."/>
            <person name="Wu H."/>
            <person name="Li Y."/>
            <person name="Cui Y."/>
            <person name="Guo X."/>
            <person name="Zheng S."/>
            <person name="Wang B."/>
            <person name="Yu K."/>
            <person name="Liang Q."/>
            <person name="Yang W."/>
            <person name="Lou X."/>
            <person name="Chen J."/>
            <person name="Feng M."/>
            <person name="Jian J."/>
            <person name="Zhang X."/>
            <person name="Luo G."/>
            <person name="Jiang Y."/>
            <person name="Liu J."/>
            <person name="Wang Z."/>
            <person name="Sha Y."/>
            <person name="Zhang B."/>
            <person name="Wu H."/>
            <person name="Tang D."/>
            <person name="Shen Q."/>
            <person name="Xue P."/>
            <person name="Zou S."/>
            <person name="Wang X."/>
            <person name="Liu X."/>
            <person name="Wang F."/>
            <person name="Yang Y."/>
            <person name="An X."/>
            <person name="Dong Z."/>
            <person name="Zhang K."/>
            <person name="Zhang X."/>
            <person name="Luo M.C."/>
            <person name="Dvorak J."/>
            <person name="Tong Y."/>
            <person name="Wang J."/>
            <person name="Yang H."/>
            <person name="Li Z."/>
            <person name="Wang D."/>
            <person name="Zhang A."/>
            <person name="Wang J."/>
        </authorList>
    </citation>
    <scope>NUCLEOTIDE SEQUENCE</scope>
</reference>